<sequence length="355" mass="39095">MEMPQIHRPVPRRTFEITPASSDSSMPPSPAAETQNPDLLMSQRSDQSPPPSRTRSILNLTSSTLLGIYSGAVDGAREELNTPWGTGAQTPSKRHNLDNGRLEVPAFPFNGNRTRPVALHRIPRKGVRQYYLPLFFQTVMLFGFGMGFGSLITHLHKTQQITPMPVPTGSNNSQYYQIAWGIMGVMLGNALPQIDMFFDSEETVTDGHDHNAGPYQHIRTLSSSSRGDKERPSLADSGLGPIWYSTVRSIGAFVGIAFALRKVPWQSTLQVSLTLAVANPVLWYLIDRSKPGFALSLIVSISGTFLSLLFNPQFVPVPGIHQDQASEKLGVYVWLASILFCTSLCFGAIGRRLQL</sequence>
<proteinExistence type="predicted"/>
<comment type="caution">
    <text evidence="1">The sequence shown here is derived from an EMBL/GenBank/DDBJ whole genome shotgun (WGS) entry which is preliminary data.</text>
</comment>
<evidence type="ECO:0000313" key="1">
    <source>
        <dbReference type="EMBL" id="KAJ9654625.1"/>
    </source>
</evidence>
<keyword evidence="2" id="KW-1185">Reference proteome</keyword>
<reference evidence="1" key="1">
    <citation type="submission" date="2022-10" db="EMBL/GenBank/DDBJ databases">
        <title>Culturing micro-colonial fungi from biological soil crusts in the Mojave desert and describing Neophaeococcomyces mojavensis, and introducing the new genera and species Taxawa tesnikishii.</title>
        <authorList>
            <person name="Kurbessoian T."/>
            <person name="Stajich J.E."/>
        </authorList>
    </citation>
    <scope>NUCLEOTIDE SEQUENCE</scope>
    <source>
        <strain evidence="1">JES_112</strain>
    </source>
</reference>
<evidence type="ECO:0000313" key="2">
    <source>
        <dbReference type="Proteomes" id="UP001172386"/>
    </source>
</evidence>
<dbReference type="EMBL" id="JAPDRQ010000116">
    <property type="protein sequence ID" value="KAJ9654625.1"/>
    <property type="molecule type" value="Genomic_DNA"/>
</dbReference>
<organism evidence="1 2">
    <name type="scientific">Neophaeococcomyces mojaviensis</name>
    <dbReference type="NCBI Taxonomy" id="3383035"/>
    <lineage>
        <taxon>Eukaryota</taxon>
        <taxon>Fungi</taxon>
        <taxon>Dikarya</taxon>
        <taxon>Ascomycota</taxon>
        <taxon>Pezizomycotina</taxon>
        <taxon>Eurotiomycetes</taxon>
        <taxon>Chaetothyriomycetidae</taxon>
        <taxon>Chaetothyriales</taxon>
        <taxon>Chaetothyriales incertae sedis</taxon>
        <taxon>Neophaeococcomyces</taxon>
    </lineage>
</organism>
<protein>
    <submittedName>
        <fullName evidence="1">Uncharacterized protein</fullName>
    </submittedName>
</protein>
<gene>
    <name evidence="1" type="ORF">H2198_006371</name>
</gene>
<accession>A0ACC3A317</accession>
<dbReference type="Proteomes" id="UP001172386">
    <property type="component" value="Unassembled WGS sequence"/>
</dbReference>
<name>A0ACC3A317_9EURO</name>